<dbReference type="InterPro" id="IPR027417">
    <property type="entry name" value="P-loop_NTPase"/>
</dbReference>
<dbReference type="PROSITE" id="PS00870">
    <property type="entry name" value="CLPAB_1"/>
    <property type="match status" value="1"/>
</dbReference>
<evidence type="ECO:0000256" key="3">
    <source>
        <dbReference type="ARBA" id="ARBA00022840"/>
    </source>
</evidence>
<evidence type="ECO:0000256" key="5">
    <source>
        <dbReference type="PROSITE-ProRule" id="PRU01251"/>
    </source>
</evidence>
<evidence type="ECO:0000256" key="6">
    <source>
        <dbReference type="RuleBase" id="RU004432"/>
    </source>
</evidence>
<dbReference type="eggNOG" id="COG0542">
    <property type="taxonomic scope" value="Bacteria"/>
</dbReference>
<dbReference type="Pfam" id="PF00004">
    <property type="entry name" value="AAA"/>
    <property type="match status" value="1"/>
</dbReference>
<dbReference type="AlphaFoldDB" id="Q2LQK9"/>
<dbReference type="CDD" id="cd00009">
    <property type="entry name" value="AAA"/>
    <property type="match status" value="1"/>
</dbReference>
<dbReference type="Pfam" id="PF02861">
    <property type="entry name" value="Clp_N"/>
    <property type="match status" value="1"/>
</dbReference>
<dbReference type="GO" id="GO:0006508">
    <property type="term" value="P:proteolysis"/>
    <property type="evidence" value="ECO:0007669"/>
    <property type="project" value="UniProtKB-KW"/>
</dbReference>
<feature type="domain" description="Clp R" evidence="8">
    <location>
        <begin position="1"/>
        <end position="141"/>
    </location>
</feature>
<dbReference type="InParanoid" id="Q2LQK9"/>
<dbReference type="GO" id="GO:0005737">
    <property type="term" value="C:cytoplasm"/>
    <property type="evidence" value="ECO:0007669"/>
    <property type="project" value="TreeGrafter"/>
</dbReference>
<dbReference type="OrthoDB" id="9803641at2"/>
<dbReference type="InterPro" id="IPR041546">
    <property type="entry name" value="ClpA/ClpB_AAA_lid"/>
</dbReference>
<dbReference type="PROSITE" id="PS51903">
    <property type="entry name" value="CLP_R"/>
    <property type="match status" value="1"/>
</dbReference>
<evidence type="ECO:0000256" key="4">
    <source>
        <dbReference type="ARBA" id="ARBA00023186"/>
    </source>
</evidence>
<dbReference type="InterPro" id="IPR018368">
    <property type="entry name" value="ClpA/B_CS1"/>
</dbReference>
<dbReference type="GO" id="GO:0043335">
    <property type="term" value="P:protein unfolding"/>
    <property type="evidence" value="ECO:0007669"/>
    <property type="project" value="InterPro"/>
</dbReference>
<evidence type="ECO:0000313" key="10">
    <source>
        <dbReference type="Proteomes" id="UP000001933"/>
    </source>
</evidence>
<dbReference type="NCBIfam" id="TIGR02639">
    <property type="entry name" value="ClpA"/>
    <property type="match status" value="1"/>
</dbReference>
<dbReference type="InterPro" id="IPR036628">
    <property type="entry name" value="Clp_N_dom_sf"/>
</dbReference>
<dbReference type="FunFam" id="3.40.50.300:FF:000010">
    <property type="entry name" value="Chaperone clpB 1, putative"/>
    <property type="match status" value="1"/>
</dbReference>
<feature type="region of interest" description="Disordered" evidence="7">
    <location>
        <begin position="141"/>
        <end position="167"/>
    </location>
</feature>
<keyword evidence="4 6" id="KW-0143">Chaperone</keyword>
<dbReference type="InterPro" id="IPR050130">
    <property type="entry name" value="ClpA_ClpB"/>
</dbReference>
<keyword evidence="2 6" id="KW-0547">Nucleotide-binding</keyword>
<dbReference type="InterPro" id="IPR013461">
    <property type="entry name" value="ClpA"/>
</dbReference>
<evidence type="ECO:0000313" key="9">
    <source>
        <dbReference type="EMBL" id="ABC76054.1"/>
    </source>
</evidence>
<protein>
    <submittedName>
        <fullName evidence="9">ATPase clp protease ATP binding subunit</fullName>
    </submittedName>
</protein>
<proteinExistence type="inferred from homology"/>
<dbReference type="InterPro" id="IPR003959">
    <property type="entry name" value="ATPase_AAA_core"/>
</dbReference>
<dbReference type="KEGG" id="sat:SYN_02378"/>
<dbReference type="GO" id="GO:0005524">
    <property type="term" value="F:ATP binding"/>
    <property type="evidence" value="ECO:0007669"/>
    <property type="project" value="UniProtKB-KW"/>
</dbReference>
<keyword evidence="1 5" id="KW-0677">Repeat</keyword>
<dbReference type="STRING" id="56780.SYN_02378"/>
<evidence type="ECO:0000256" key="7">
    <source>
        <dbReference type="SAM" id="MobiDB-lite"/>
    </source>
</evidence>
<dbReference type="InterPro" id="IPR003593">
    <property type="entry name" value="AAA+_ATPase"/>
</dbReference>
<dbReference type="PROSITE" id="PS00871">
    <property type="entry name" value="CLPAB_2"/>
    <property type="match status" value="1"/>
</dbReference>
<dbReference type="InterPro" id="IPR028299">
    <property type="entry name" value="ClpA/B_CS2"/>
</dbReference>
<dbReference type="Proteomes" id="UP000001933">
    <property type="component" value="Chromosome"/>
</dbReference>
<name>Q2LQK9_SYNAS</name>
<evidence type="ECO:0000256" key="2">
    <source>
        <dbReference type="ARBA" id="ARBA00022741"/>
    </source>
</evidence>
<evidence type="ECO:0000256" key="1">
    <source>
        <dbReference type="ARBA" id="ARBA00022737"/>
    </source>
</evidence>
<dbReference type="GO" id="GO:0016887">
    <property type="term" value="F:ATP hydrolysis activity"/>
    <property type="evidence" value="ECO:0007669"/>
    <property type="project" value="InterPro"/>
</dbReference>
<dbReference type="Pfam" id="PF07724">
    <property type="entry name" value="AAA_2"/>
    <property type="match status" value="1"/>
</dbReference>
<dbReference type="HOGENOM" id="CLU_005070_4_2_7"/>
<comment type="similarity">
    <text evidence="6">Belongs to the ClpA/ClpB family.</text>
</comment>
<dbReference type="PANTHER" id="PTHR11638">
    <property type="entry name" value="ATP-DEPENDENT CLP PROTEASE"/>
    <property type="match status" value="1"/>
</dbReference>
<organism evidence="9 10">
    <name type="scientific">Syntrophus aciditrophicus (strain SB)</name>
    <dbReference type="NCBI Taxonomy" id="56780"/>
    <lineage>
        <taxon>Bacteria</taxon>
        <taxon>Pseudomonadati</taxon>
        <taxon>Thermodesulfobacteriota</taxon>
        <taxon>Syntrophia</taxon>
        <taxon>Syntrophales</taxon>
        <taxon>Syntrophaceae</taxon>
        <taxon>Syntrophus</taxon>
    </lineage>
</organism>
<dbReference type="RefSeq" id="WP_011416089.1">
    <property type="nucleotide sequence ID" value="NC_007759.1"/>
</dbReference>
<dbReference type="SUPFAM" id="SSF52540">
    <property type="entry name" value="P-loop containing nucleoside triphosphate hydrolases"/>
    <property type="match status" value="2"/>
</dbReference>
<dbReference type="SMART" id="SM01086">
    <property type="entry name" value="ClpB_D2-small"/>
    <property type="match status" value="1"/>
</dbReference>
<gene>
    <name evidence="9" type="ORF">SYN_02378</name>
</gene>
<accession>Q2LQK9</accession>
<keyword evidence="10" id="KW-1185">Reference proteome</keyword>
<dbReference type="FunCoup" id="Q2LQK9">
    <property type="interactions" value="195"/>
</dbReference>
<evidence type="ECO:0000259" key="8">
    <source>
        <dbReference type="PROSITE" id="PS51903"/>
    </source>
</evidence>
<dbReference type="PANTHER" id="PTHR11638:SF111">
    <property type="entry name" value="ATP-DEPENDENT CLP PROTEASE ATP-BINDING SUBUNIT CLPA"/>
    <property type="match status" value="1"/>
</dbReference>
<dbReference type="InterPro" id="IPR004176">
    <property type="entry name" value="Clp_R_N"/>
</dbReference>
<dbReference type="GO" id="GO:0008233">
    <property type="term" value="F:peptidase activity"/>
    <property type="evidence" value="ECO:0007669"/>
    <property type="project" value="UniProtKB-KW"/>
</dbReference>
<dbReference type="CDD" id="cd19499">
    <property type="entry name" value="RecA-like_ClpB_Hsp104-like"/>
    <property type="match status" value="1"/>
</dbReference>
<feature type="compositionally biased region" description="Basic and acidic residues" evidence="7">
    <location>
        <begin position="143"/>
        <end position="167"/>
    </location>
</feature>
<dbReference type="SUPFAM" id="SSF81923">
    <property type="entry name" value="Double Clp-N motif"/>
    <property type="match status" value="1"/>
</dbReference>
<dbReference type="PRINTS" id="PR00300">
    <property type="entry name" value="CLPPROTEASEA"/>
</dbReference>
<dbReference type="EMBL" id="CP000252">
    <property type="protein sequence ID" value="ABC76054.1"/>
    <property type="molecule type" value="Genomic_DNA"/>
</dbReference>
<dbReference type="Pfam" id="PF10431">
    <property type="entry name" value="ClpB_D2-small"/>
    <property type="match status" value="1"/>
</dbReference>
<dbReference type="Gene3D" id="1.10.8.60">
    <property type="match status" value="2"/>
</dbReference>
<dbReference type="InterPro" id="IPR019489">
    <property type="entry name" value="Clp_ATPase_C"/>
</dbReference>
<dbReference type="InterPro" id="IPR001270">
    <property type="entry name" value="ClpA/B"/>
</dbReference>
<dbReference type="SMART" id="SM00382">
    <property type="entry name" value="AAA"/>
    <property type="match status" value="2"/>
</dbReference>
<dbReference type="Gene3D" id="1.10.1780.10">
    <property type="entry name" value="Clp, N-terminal domain"/>
    <property type="match status" value="1"/>
</dbReference>
<dbReference type="GO" id="GO:0034605">
    <property type="term" value="P:cellular response to heat"/>
    <property type="evidence" value="ECO:0007669"/>
    <property type="project" value="TreeGrafter"/>
</dbReference>
<keyword evidence="9" id="KW-0645">Protease</keyword>
<dbReference type="FunFam" id="3.40.50.300:FF:000025">
    <property type="entry name" value="ATP-dependent Clp protease subunit"/>
    <property type="match status" value="1"/>
</dbReference>
<sequence>MRISENLNQIIMAAYAEAKSRHHEFITPEHLLYAALFFDEGRDIIDKCGGNLERLRKTLEHHLHDSHARLNDSDAVQSLGFQSVLERAVWHNSSSQKEVLDLGDVLVSILEEKESFAAYFLAQEGITRIVLLNYISHGIPAMPEKEPGQKSDREDPKMDSEAIHPEQEHTKSEILKAFTLDLTAKALAGELDPLIGRQDILDRTIQVLCRRLKNNPVHVGEPGVGKTALTEGLAQLVVNGKVPRRLKNVRIYSLDMGALLAGTRFRGDFEERMKRVLAELNKQDNVILFIDEIHNIVGAGAVSGGSMDASNILKPALVTGKLRCIGCTTYDEYRKYFEKDGALSRRFQKIEVPEPTVDETFQILKGLKDKYEEYHHVYYTEAALRAAAELSGKFINDRRLPDKAIDVIDEAGAMANMRPSADHIRHVIDQHDVEKIVARIARIPEKNVSSSEVEKLRDLETELKSTIFGQDQAIEQLVESIKRSRAGFREPDKPIGSFLLVGPTGVGKTELARQLALSLGIPLHRYDMSEYQEKHTVAKLIGAPPGYVGYEEGGLLTEDIRKSPYSVLLFDEIEKAHSDIFSTLLQIMDYATLTDNTGKKADFRNVIILMTSNAGAREIGRQAIGFGGKEINRDAVFVAVERIFSPEFRNRLDAVINFNGLTNEVVLMIVKKAIRDFNRQLQDKGVELEVSEACLEWLARTGYSPEYGAREIARLIQDKIKRFFVDEVLFGSLQRGGKAYADIDHDDVVIKVMQEQLERKDHADLPAR</sequence>
<keyword evidence="9" id="KW-0378">Hydrolase</keyword>
<reference evidence="9 10" key="1">
    <citation type="journal article" date="2007" name="Proc. Natl. Acad. Sci. U.S.A.">
        <title>The genome of Syntrophus aciditrophicus: life at the thermodynamic limit of microbial growth.</title>
        <authorList>
            <person name="McInerney M.J."/>
            <person name="Rohlin L."/>
            <person name="Mouttaki H."/>
            <person name="Kim U."/>
            <person name="Krupp R.S."/>
            <person name="Rios-Hernandez L."/>
            <person name="Sieber J."/>
            <person name="Struchtemeyer C.G."/>
            <person name="Bhattacharyya A."/>
            <person name="Campbell J.W."/>
            <person name="Gunsalus R.P."/>
        </authorList>
    </citation>
    <scope>NUCLEOTIDE SEQUENCE [LARGE SCALE GENOMIC DNA]</scope>
    <source>
        <strain evidence="9 10">SB</strain>
    </source>
</reference>
<dbReference type="Pfam" id="PF17871">
    <property type="entry name" value="AAA_lid_9"/>
    <property type="match status" value="1"/>
</dbReference>
<keyword evidence="3 6" id="KW-0067">ATP-binding</keyword>
<dbReference type="Gene3D" id="3.40.50.300">
    <property type="entry name" value="P-loop containing nucleotide triphosphate hydrolases"/>
    <property type="match status" value="2"/>
</dbReference>